<dbReference type="RefSeq" id="WP_406567635.1">
    <property type="nucleotide sequence ID" value="NZ_BAAABM010000045.1"/>
</dbReference>
<feature type="domain" description="Dehydrogenase E1 component" evidence="4">
    <location>
        <begin position="42"/>
        <end position="310"/>
    </location>
</feature>
<dbReference type="Gene3D" id="3.40.50.970">
    <property type="match status" value="1"/>
</dbReference>
<evidence type="ECO:0000259" key="4">
    <source>
        <dbReference type="Pfam" id="PF00676"/>
    </source>
</evidence>
<dbReference type="EMBL" id="BAAABM010000045">
    <property type="protein sequence ID" value="GAA0353894.1"/>
    <property type="molecule type" value="Genomic_DNA"/>
</dbReference>
<dbReference type="InterPro" id="IPR001017">
    <property type="entry name" value="DH_E1"/>
</dbReference>
<gene>
    <name evidence="5" type="primary">pdhA_3</name>
    <name evidence="5" type="ORF">GCM10010151_49340</name>
</gene>
<proteinExistence type="predicted"/>
<dbReference type="InterPro" id="IPR050771">
    <property type="entry name" value="Alpha-ketoacid_DH_E1_comp"/>
</dbReference>
<dbReference type="InterPro" id="IPR029061">
    <property type="entry name" value="THDP-binding"/>
</dbReference>
<dbReference type="Pfam" id="PF00676">
    <property type="entry name" value="E1_dh"/>
    <property type="match status" value="1"/>
</dbReference>
<keyword evidence="5" id="KW-0670">Pyruvate</keyword>
<evidence type="ECO:0000313" key="6">
    <source>
        <dbReference type="Proteomes" id="UP001501822"/>
    </source>
</evidence>
<dbReference type="CDD" id="cd02000">
    <property type="entry name" value="TPP_E1_PDC_ADC_BCADC"/>
    <property type="match status" value="1"/>
</dbReference>
<dbReference type="InterPro" id="IPR017596">
    <property type="entry name" value="PdhA/BkdA"/>
</dbReference>
<evidence type="ECO:0000256" key="1">
    <source>
        <dbReference type="ARBA" id="ARBA00001964"/>
    </source>
</evidence>
<sequence>MLAKSTRVTDLVQLLTPEGERIDHPGYPFEISAEEARALFRDMTLVRRLDVEAMALQRQGELGLWAPLLGQEAAQIGTARALRPEDFVFPSYREHGIVYSRGVPFSDLLELWRCTSFSGWDAEKFRMAGYTLVIGAQTLHAVGYAMGVQRDGAEEAVLACFGDGATSQGDVNEAFVWAATQNAPVVFLCQNNHWAISAPAETQARVPIYRRAAGFGFPGVRVDGNDVFACLAVARTALERARAGEGPTLIEADTYRMSAHTSSDDPKRYRADAELEEWRRKDPIERLRAYLTKNDLAGEDFFAALETEADELGARVRADCRALPDPDPREMFDHVYAGAHAQLAEERAAFHAYLDTFAD</sequence>
<dbReference type="Proteomes" id="UP001501822">
    <property type="component" value="Unassembled WGS sequence"/>
</dbReference>
<reference evidence="6" key="1">
    <citation type="journal article" date="2019" name="Int. J. Syst. Evol. Microbiol.">
        <title>The Global Catalogue of Microorganisms (GCM) 10K type strain sequencing project: providing services to taxonomists for standard genome sequencing and annotation.</title>
        <authorList>
            <consortium name="The Broad Institute Genomics Platform"/>
            <consortium name="The Broad Institute Genome Sequencing Center for Infectious Disease"/>
            <person name="Wu L."/>
            <person name="Ma J."/>
        </authorList>
    </citation>
    <scope>NUCLEOTIDE SEQUENCE [LARGE SCALE GENOMIC DNA]</scope>
    <source>
        <strain evidence="6">JCM 3146</strain>
    </source>
</reference>
<keyword evidence="2" id="KW-0560">Oxidoreductase</keyword>
<protein>
    <submittedName>
        <fullName evidence="5">Pyruvate dehydrogenase (Acetyl-transferring) E1 component subunit alpha</fullName>
    </submittedName>
</protein>
<dbReference type="SUPFAM" id="SSF52518">
    <property type="entry name" value="Thiamin diphosphate-binding fold (THDP-binding)"/>
    <property type="match status" value="1"/>
</dbReference>
<keyword evidence="3" id="KW-0786">Thiamine pyrophosphate</keyword>
<dbReference type="PANTHER" id="PTHR43380">
    <property type="entry name" value="2-OXOISOVALERATE DEHYDROGENASE SUBUNIT ALPHA, MITOCHONDRIAL"/>
    <property type="match status" value="1"/>
</dbReference>
<evidence type="ECO:0000256" key="3">
    <source>
        <dbReference type="ARBA" id="ARBA00023052"/>
    </source>
</evidence>
<accession>A0ABP3GVI1</accession>
<keyword evidence="6" id="KW-1185">Reference proteome</keyword>
<evidence type="ECO:0000313" key="5">
    <source>
        <dbReference type="EMBL" id="GAA0353894.1"/>
    </source>
</evidence>
<dbReference type="PANTHER" id="PTHR43380:SF1">
    <property type="entry name" value="2-OXOISOVALERATE DEHYDROGENASE SUBUNIT ALPHA, MITOCHONDRIAL"/>
    <property type="match status" value="1"/>
</dbReference>
<comment type="caution">
    <text evidence="5">The sequence shown here is derived from an EMBL/GenBank/DDBJ whole genome shotgun (WGS) entry which is preliminary data.</text>
</comment>
<name>A0ABP3GVI1_9ACTN</name>
<dbReference type="NCBIfam" id="TIGR03181">
    <property type="entry name" value="PDH_E1_alph_x"/>
    <property type="match status" value="1"/>
</dbReference>
<evidence type="ECO:0000256" key="2">
    <source>
        <dbReference type="ARBA" id="ARBA00023002"/>
    </source>
</evidence>
<organism evidence="5 6">
    <name type="scientific">Actinoallomurus spadix</name>
    <dbReference type="NCBI Taxonomy" id="79912"/>
    <lineage>
        <taxon>Bacteria</taxon>
        <taxon>Bacillati</taxon>
        <taxon>Actinomycetota</taxon>
        <taxon>Actinomycetes</taxon>
        <taxon>Streptosporangiales</taxon>
        <taxon>Thermomonosporaceae</taxon>
        <taxon>Actinoallomurus</taxon>
    </lineage>
</organism>
<comment type="cofactor">
    <cofactor evidence="1">
        <name>thiamine diphosphate</name>
        <dbReference type="ChEBI" id="CHEBI:58937"/>
    </cofactor>
</comment>